<comment type="caution">
    <text evidence="3">The sequence shown here is derived from an EMBL/GenBank/DDBJ whole genome shotgun (WGS) entry which is preliminary data.</text>
</comment>
<organism evidence="3 4">
    <name type="scientific">Eikenella longinqua</name>
    <dbReference type="NCBI Taxonomy" id="1795827"/>
    <lineage>
        <taxon>Bacteria</taxon>
        <taxon>Pseudomonadati</taxon>
        <taxon>Pseudomonadota</taxon>
        <taxon>Betaproteobacteria</taxon>
        <taxon>Neisseriales</taxon>
        <taxon>Neisseriaceae</taxon>
        <taxon>Eikenella</taxon>
    </lineage>
</organism>
<evidence type="ECO:0000256" key="1">
    <source>
        <dbReference type="SAM" id="SignalP"/>
    </source>
</evidence>
<dbReference type="RefSeq" id="WP_067591186.1">
    <property type="nucleotide sequence ID" value="NZ_LXSL01000014.1"/>
</dbReference>
<proteinExistence type="predicted"/>
<dbReference type="OrthoDB" id="490569at2"/>
<dbReference type="AlphaFoldDB" id="A0A1A9RX02"/>
<protein>
    <recommendedName>
        <fullName evidence="2">DUF2059 domain-containing protein</fullName>
    </recommendedName>
</protein>
<keyword evidence="1" id="KW-0732">Signal</keyword>
<feature type="chain" id="PRO_5008396219" description="DUF2059 domain-containing protein" evidence="1">
    <location>
        <begin position="26"/>
        <end position="192"/>
    </location>
</feature>
<gene>
    <name evidence="3" type="ORF">A7P95_03400</name>
</gene>
<evidence type="ECO:0000259" key="2">
    <source>
        <dbReference type="Pfam" id="PF09832"/>
    </source>
</evidence>
<evidence type="ECO:0000313" key="4">
    <source>
        <dbReference type="Proteomes" id="UP000077885"/>
    </source>
</evidence>
<keyword evidence="4" id="KW-1185">Reference proteome</keyword>
<reference evidence="4" key="1">
    <citation type="submission" date="2016-05" db="EMBL/GenBank/DDBJ databases">
        <title>Draft genome of Corynebacterium afermentans subsp. afermentans LCDC 88199T.</title>
        <authorList>
            <person name="Bernier A.-M."/>
            <person name="Bernard K."/>
        </authorList>
    </citation>
    <scope>NUCLEOTIDE SEQUENCE [LARGE SCALE GENOMIC DNA]</scope>
    <source>
        <strain evidence="4">NML02-A-017</strain>
    </source>
</reference>
<name>A0A1A9RX02_9NEIS</name>
<dbReference type="STRING" id="1795827.A7P95_03400"/>
<dbReference type="EMBL" id="LXSL01000014">
    <property type="protein sequence ID" value="OAM29272.1"/>
    <property type="molecule type" value="Genomic_DNA"/>
</dbReference>
<accession>A0A1A9RX02</accession>
<feature type="domain" description="DUF2059" evidence="2">
    <location>
        <begin position="113"/>
        <end position="153"/>
    </location>
</feature>
<evidence type="ECO:0000313" key="3">
    <source>
        <dbReference type="EMBL" id="OAM29272.1"/>
    </source>
</evidence>
<dbReference type="Pfam" id="PF09832">
    <property type="entry name" value="DUF2059"/>
    <property type="match status" value="1"/>
</dbReference>
<dbReference type="InterPro" id="IPR018637">
    <property type="entry name" value="DUF2059"/>
</dbReference>
<feature type="signal peptide" evidence="1">
    <location>
        <begin position="1"/>
        <end position="25"/>
    </location>
</feature>
<dbReference type="Proteomes" id="UP000077885">
    <property type="component" value="Unassembled WGS sequence"/>
</dbReference>
<sequence>MSKTALPLLCAAALGLLLAALPAAAQTPSDESLNRLIELQNITTQMRNTLPATVNIAYQRVARYINDHTRLSSKQRAELEHATERYVNDMNREVLQSEEVLSEIRRINRDAMRQIYTQEEVDAMIAFNSSPLGQSIMRKQSTLLNTVLPSMARLLSQRYEQAGQRLTPQFQREVERIMGSGSGSNGAAGKRR</sequence>